<name>A0A017RWU6_9CLOT</name>
<reference evidence="2 3" key="1">
    <citation type="journal article" date="2014" name="Genome Announc.">
        <title>Draft Genome Sequence of Fervidicella metallireducens Strain AeBT, an Iron-Reducing Thermoanaerobe from the Great Artesian Basin.</title>
        <authorList>
            <person name="Patel B.K."/>
        </authorList>
    </citation>
    <scope>NUCLEOTIDE SEQUENCE [LARGE SCALE GENOMIC DNA]</scope>
    <source>
        <strain evidence="2 3">AeB</strain>
    </source>
</reference>
<gene>
    <name evidence="2" type="ORF">Q428_03750</name>
</gene>
<feature type="domain" description="N-acetyltransferase" evidence="1">
    <location>
        <begin position="11"/>
        <end position="168"/>
    </location>
</feature>
<accession>A0A017RWU6</accession>
<dbReference type="Pfam" id="PF13420">
    <property type="entry name" value="Acetyltransf_4"/>
    <property type="match status" value="1"/>
</dbReference>
<evidence type="ECO:0000313" key="3">
    <source>
        <dbReference type="Proteomes" id="UP000019681"/>
    </source>
</evidence>
<comment type="caution">
    <text evidence="2">The sequence shown here is derived from an EMBL/GenBank/DDBJ whole genome shotgun (WGS) entry which is preliminary data.</text>
</comment>
<dbReference type="AlphaFoldDB" id="A0A017RWU6"/>
<evidence type="ECO:0000259" key="1">
    <source>
        <dbReference type="PROSITE" id="PS51186"/>
    </source>
</evidence>
<dbReference type="InterPro" id="IPR000182">
    <property type="entry name" value="GNAT_dom"/>
</dbReference>
<proteinExistence type="predicted"/>
<keyword evidence="3" id="KW-1185">Reference proteome</keyword>
<dbReference type="STRING" id="1403537.Q428_03750"/>
<dbReference type="EMBL" id="AZQP01000007">
    <property type="protein sequence ID" value="EYE89253.1"/>
    <property type="molecule type" value="Genomic_DNA"/>
</dbReference>
<dbReference type="PROSITE" id="PS51186">
    <property type="entry name" value="GNAT"/>
    <property type="match status" value="1"/>
</dbReference>
<dbReference type="InterPro" id="IPR016181">
    <property type="entry name" value="Acyl_CoA_acyltransferase"/>
</dbReference>
<evidence type="ECO:0000313" key="2">
    <source>
        <dbReference type="EMBL" id="EYE89253.1"/>
    </source>
</evidence>
<sequence length="171" mass="19767">MIPVQIVNGDLDIKNINVTDLKSVLECVNQSEDSLKALGRKEEFQIEDIKERYFETLVNSLEYFLGIYKNEKLVGIIKGRLENINEPELWVLSFIIIKEYREAGIGTQVIEDIENYFKTKYSVKQINAVVMFENKRAQQFWKNNGYKPTRAADFSNEGSAGKMIIFEKKGV</sequence>
<organism evidence="2 3">
    <name type="scientific">Fervidicella metallireducens AeB</name>
    <dbReference type="NCBI Taxonomy" id="1403537"/>
    <lineage>
        <taxon>Bacteria</taxon>
        <taxon>Bacillati</taxon>
        <taxon>Bacillota</taxon>
        <taxon>Clostridia</taxon>
        <taxon>Eubacteriales</taxon>
        <taxon>Clostridiaceae</taxon>
        <taxon>Fervidicella</taxon>
    </lineage>
</organism>
<dbReference type="Proteomes" id="UP000019681">
    <property type="component" value="Unassembled WGS sequence"/>
</dbReference>
<dbReference type="SUPFAM" id="SSF55729">
    <property type="entry name" value="Acyl-CoA N-acyltransferases (Nat)"/>
    <property type="match status" value="1"/>
</dbReference>
<dbReference type="CDD" id="cd04301">
    <property type="entry name" value="NAT_SF"/>
    <property type="match status" value="1"/>
</dbReference>
<dbReference type="Gene3D" id="3.40.630.30">
    <property type="match status" value="1"/>
</dbReference>
<dbReference type="GO" id="GO:0016747">
    <property type="term" value="F:acyltransferase activity, transferring groups other than amino-acyl groups"/>
    <property type="evidence" value="ECO:0007669"/>
    <property type="project" value="InterPro"/>
</dbReference>
<protein>
    <recommendedName>
        <fullName evidence="1">N-acetyltransferase domain-containing protein</fullName>
    </recommendedName>
</protein>